<organism evidence="4">
    <name type="scientific">Nippostrongylus brasiliensis</name>
    <name type="common">Rat hookworm</name>
    <dbReference type="NCBI Taxonomy" id="27835"/>
    <lineage>
        <taxon>Eukaryota</taxon>
        <taxon>Metazoa</taxon>
        <taxon>Ecdysozoa</taxon>
        <taxon>Nematoda</taxon>
        <taxon>Chromadorea</taxon>
        <taxon>Rhabditida</taxon>
        <taxon>Rhabditina</taxon>
        <taxon>Rhabditomorpha</taxon>
        <taxon>Strongyloidea</taxon>
        <taxon>Heligmosomidae</taxon>
        <taxon>Nippostrongylus</taxon>
    </lineage>
</organism>
<feature type="coiled-coil region" evidence="1">
    <location>
        <begin position="5"/>
        <end position="42"/>
    </location>
</feature>
<reference evidence="2 3" key="2">
    <citation type="submission" date="2018-11" db="EMBL/GenBank/DDBJ databases">
        <authorList>
            <consortium name="Pathogen Informatics"/>
        </authorList>
    </citation>
    <scope>NUCLEOTIDE SEQUENCE [LARGE SCALE GENOMIC DNA]</scope>
</reference>
<evidence type="ECO:0000313" key="2">
    <source>
        <dbReference type="EMBL" id="VDL69071.1"/>
    </source>
</evidence>
<evidence type="ECO:0000256" key="1">
    <source>
        <dbReference type="SAM" id="Coils"/>
    </source>
</evidence>
<dbReference type="AlphaFoldDB" id="A0A0N4XSH9"/>
<reference evidence="4" key="1">
    <citation type="submission" date="2017-02" db="UniProtKB">
        <authorList>
            <consortium name="WormBaseParasite"/>
        </authorList>
    </citation>
    <scope>IDENTIFICATION</scope>
</reference>
<keyword evidence="1" id="KW-0175">Coiled coil</keyword>
<sequence length="66" mass="7842">MEAKIEQQQEHIRQLEQEVREKEQRASNVDKAAELVEKLKEQINIQVLIDSFLRKAFSIEISRMFA</sequence>
<evidence type="ECO:0000313" key="4">
    <source>
        <dbReference type="WBParaSite" id="NBR_0000548101-mRNA-1"/>
    </source>
</evidence>
<evidence type="ECO:0000313" key="3">
    <source>
        <dbReference type="Proteomes" id="UP000271162"/>
    </source>
</evidence>
<accession>A0A0N4XSH9</accession>
<dbReference type="Proteomes" id="UP000271162">
    <property type="component" value="Unassembled WGS sequence"/>
</dbReference>
<name>A0A0N4XSH9_NIPBR</name>
<dbReference type="WBParaSite" id="NBR_0000548101-mRNA-1">
    <property type="protein sequence ID" value="NBR_0000548101-mRNA-1"/>
    <property type="gene ID" value="NBR_0000548101"/>
</dbReference>
<keyword evidence="3" id="KW-1185">Reference proteome</keyword>
<protein>
    <submittedName>
        <fullName evidence="2 4">Uncharacterized protein</fullName>
    </submittedName>
</protein>
<dbReference type="EMBL" id="UYSL01013392">
    <property type="protein sequence ID" value="VDL69071.1"/>
    <property type="molecule type" value="Genomic_DNA"/>
</dbReference>
<proteinExistence type="predicted"/>
<gene>
    <name evidence="2" type="ORF">NBR_LOCUS5482</name>
</gene>